<evidence type="ECO:0000313" key="3">
    <source>
        <dbReference type="Proteomes" id="UP000274907"/>
    </source>
</evidence>
<dbReference type="Pfam" id="PF12728">
    <property type="entry name" value="HTH_17"/>
    <property type="match status" value="1"/>
</dbReference>
<dbReference type="Proteomes" id="UP000274907">
    <property type="component" value="Unassembled WGS sequence"/>
</dbReference>
<sequence length="56" mass="6422">MTGRQVADLLKVHPRTVRRWSTDGRLTRIRLGPRSIRYDAAEVQALVEDNSYRLGA</sequence>
<name>A0A430HVD8_9CORY</name>
<dbReference type="InterPro" id="IPR041657">
    <property type="entry name" value="HTH_17"/>
</dbReference>
<dbReference type="EMBL" id="RXHJ01000019">
    <property type="protein sequence ID" value="RSZ61555.1"/>
    <property type="molecule type" value="Genomic_DNA"/>
</dbReference>
<comment type="caution">
    <text evidence="2">The sequence shown here is derived from an EMBL/GenBank/DDBJ whole genome shotgun (WGS) entry which is preliminary data.</text>
</comment>
<evidence type="ECO:0000259" key="1">
    <source>
        <dbReference type="Pfam" id="PF12728"/>
    </source>
</evidence>
<organism evidence="2 3">
    <name type="scientific">Corynebacterium hylobatis</name>
    <dbReference type="NCBI Taxonomy" id="1859290"/>
    <lineage>
        <taxon>Bacteria</taxon>
        <taxon>Bacillati</taxon>
        <taxon>Actinomycetota</taxon>
        <taxon>Actinomycetes</taxon>
        <taxon>Mycobacteriales</taxon>
        <taxon>Corynebacteriaceae</taxon>
        <taxon>Corynebacterium</taxon>
    </lineage>
</organism>
<gene>
    <name evidence="2" type="ORF">EAH68_12680</name>
</gene>
<protein>
    <submittedName>
        <fullName evidence="2">Helix-turn-helix domain-containing protein</fullName>
    </submittedName>
</protein>
<dbReference type="InterPro" id="IPR010093">
    <property type="entry name" value="SinI_DNA-bd"/>
</dbReference>
<dbReference type="SUPFAM" id="SSF46955">
    <property type="entry name" value="Putative DNA-binding domain"/>
    <property type="match status" value="1"/>
</dbReference>
<proteinExistence type="predicted"/>
<keyword evidence="3" id="KW-1185">Reference proteome</keyword>
<dbReference type="InterPro" id="IPR009061">
    <property type="entry name" value="DNA-bd_dom_put_sf"/>
</dbReference>
<reference evidence="2 3" key="1">
    <citation type="submission" date="2018-12" db="EMBL/GenBank/DDBJ databases">
        <title>YIM 101343 draft genome.</title>
        <authorList>
            <person name="Chen X."/>
        </authorList>
    </citation>
    <scope>NUCLEOTIDE SEQUENCE [LARGE SCALE GENOMIC DNA]</scope>
    <source>
        <strain evidence="2 3">YIM 101343</strain>
    </source>
</reference>
<dbReference type="OrthoDB" id="4870800at2"/>
<feature type="domain" description="Helix-turn-helix" evidence="1">
    <location>
        <begin position="2"/>
        <end position="50"/>
    </location>
</feature>
<dbReference type="NCBIfam" id="TIGR01764">
    <property type="entry name" value="excise"/>
    <property type="match status" value="1"/>
</dbReference>
<accession>A0A430HVD8</accession>
<dbReference type="Gene3D" id="1.10.1660.10">
    <property type="match status" value="1"/>
</dbReference>
<dbReference type="AlphaFoldDB" id="A0A430HVD8"/>
<evidence type="ECO:0000313" key="2">
    <source>
        <dbReference type="EMBL" id="RSZ61555.1"/>
    </source>
</evidence>
<dbReference type="GO" id="GO:0003677">
    <property type="term" value="F:DNA binding"/>
    <property type="evidence" value="ECO:0007669"/>
    <property type="project" value="InterPro"/>
</dbReference>